<protein>
    <recommendedName>
        <fullName evidence="10">Fatty acyl-CoA reductase</fullName>
        <ecNumber evidence="10">1.2.1.84</ecNumber>
    </recommendedName>
</protein>
<evidence type="ECO:0000256" key="6">
    <source>
        <dbReference type="ARBA" id="ARBA00022989"/>
    </source>
</evidence>
<evidence type="ECO:0000256" key="8">
    <source>
        <dbReference type="ARBA" id="ARBA00023136"/>
    </source>
</evidence>
<dbReference type="FunFam" id="3.40.50.720:FF:000143">
    <property type="entry name" value="Fatty acyl-CoA reductase"/>
    <property type="match status" value="2"/>
</dbReference>
<dbReference type="InterPro" id="IPR013120">
    <property type="entry name" value="FAR_NAD-bd"/>
</dbReference>
<evidence type="ECO:0000256" key="9">
    <source>
        <dbReference type="ARBA" id="ARBA00052530"/>
    </source>
</evidence>
<dbReference type="PANTHER" id="PTHR11011">
    <property type="entry name" value="MALE STERILITY PROTEIN 2-RELATED"/>
    <property type="match status" value="1"/>
</dbReference>
<comment type="similarity">
    <text evidence="2 10">Belongs to the fatty acyl-CoA reductase family.</text>
</comment>
<evidence type="ECO:0000256" key="2">
    <source>
        <dbReference type="ARBA" id="ARBA00005928"/>
    </source>
</evidence>
<sequence>MAKSTIGQWYGGQNIFVTGATGFMGKILVEKILRCCPDVGTVYLLIRPKKGKDPRRRLEDYLNGPVFDKIREQPDGEGVFQKLQCIQGDVSQANCCLSDQDQALLEDTVDVVFHMAANVRFDQPLKKAVLSNTGGTMNLLDLACRFRKLKVLVHVSTSYCHCEETEVQEKLYKAPHNPRKILDLASWMEDDILRSVTPKLLRNSPNTYAYTKCLTEQLVSEYSHKLPVVIARPSIVTAACKEPIPGWVDNLNGPTGILIGAGKGVIRTMLCNIDYTADFVPVDISINSLLIVAWKVGSQPRTNETEVFHITANREQPVSWGQALELGKKHIYKYPFSVCLWYPGGSPKSNYIAHNIAVFFFHLIPAYFVDFLMTVTRNKPFLVRTQRRIQNGLGVLQYYTTRLWFFHNEKLARIYDSLSETDRQIFYTNKEKLDMDEYMLNYILGARKYCAREDPRTLPHARRTLKKTLYTVFYAVSMEKSSLAEWYADQKILITGATGLMGKVLVEKLLRSCPKVATVYILIRPKKGKTAKDRLVDFLATPVFDTIRGEPNAEGVFKKISCINGDISEKNCDLSDDDKKLLSDTVTLIFHTAADVRFNQSLRQAVLTNIGGTLNVLELAKGFKKLKAFVHVSTLYCHCGEKLVEERLYKSPHGPRQLMDLVSWMDDDLLRLLTPKFLKDCPNTYAYTKCLSEELVSQYADFFPVVIARPSTVTAAYREPMPGWIDNLNGPTGIIVSVGKGLLRSVPCDHTLKANLVPVDVSINGLLVIAWKVGRVGRRGDVEVYHIMMSENQTRDWEETMRLLKKYYYKYPYSFIMWYPVTCVTSNRFLHGILVFFLHWCPAYVIDALLKLTGNKPCLVDIQKRINDGLKVFGYYTNRPWNFENGKLKEIHDNLTEHDKKTFYINSEEYDYDGYLRDYILGVRQYCVKEDLGTLPQARKMLKRFVEEELLNKFAPEVMAITDILYFKYLLLILVLVFLH</sequence>
<comment type="catalytic activity">
    <reaction evidence="9 10">
        <text>a long-chain fatty acyl-CoA + 2 NADPH + 2 H(+) = a long-chain primary fatty alcohol + 2 NADP(+) + CoA</text>
        <dbReference type="Rhea" id="RHEA:52716"/>
        <dbReference type="ChEBI" id="CHEBI:15378"/>
        <dbReference type="ChEBI" id="CHEBI:57287"/>
        <dbReference type="ChEBI" id="CHEBI:57783"/>
        <dbReference type="ChEBI" id="CHEBI:58349"/>
        <dbReference type="ChEBI" id="CHEBI:77396"/>
        <dbReference type="ChEBI" id="CHEBI:83139"/>
        <dbReference type="EC" id="1.2.1.84"/>
    </reaction>
</comment>
<dbReference type="EC" id="1.2.1.84" evidence="10"/>
<dbReference type="GO" id="GO:0016020">
    <property type="term" value="C:membrane"/>
    <property type="evidence" value="ECO:0007669"/>
    <property type="project" value="UniProtKB-SubCell"/>
</dbReference>
<keyword evidence="10" id="KW-0560">Oxidoreductase</keyword>
<feature type="domain" description="Fatty acyl-CoA reductase C-terminal" evidence="11">
    <location>
        <begin position="361"/>
        <end position="453"/>
    </location>
</feature>
<feature type="domain" description="Thioester reductase (TE)" evidence="12">
    <location>
        <begin position="17"/>
        <end position="288"/>
    </location>
</feature>
<reference evidence="13" key="1">
    <citation type="journal article" date="2023" name="Insect Mol. Biol.">
        <title>Genome sequencing provides insights into the evolution of gene families encoding plant cell wall-degrading enzymes in longhorned beetles.</title>
        <authorList>
            <person name="Shin N.R."/>
            <person name="Okamura Y."/>
            <person name="Kirsch R."/>
            <person name="Pauchet Y."/>
        </authorList>
    </citation>
    <scope>NUCLEOTIDE SEQUENCE</scope>
    <source>
        <strain evidence="13">AMC_N1</strain>
    </source>
</reference>
<keyword evidence="8 10" id="KW-0472">Membrane</keyword>
<comment type="caution">
    <text evidence="13">The sequence shown here is derived from an EMBL/GenBank/DDBJ whole genome shotgun (WGS) entry which is preliminary data.</text>
</comment>
<evidence type="ECO:0000256" key="10">
    <source>
        <dbReference type="RuleBase" id="RU363097"/>
    </source>
</evidence>
<dbReference type="Pfam" id="PF03015">
    <property type="entry name" value="Sterile"/>
    <property type="match status" value="2"/>
</dbReference>
<dbReference type="SUPFAM" id="SSF51735">
    <property type="entry name" value="NAD(P)-binding Rossmann-fold domains"/>
    <property type="match status" value="2"/>
</dbReference>
<dbReference type="Proteomes" id="UP001162162">
    <property type="component" value="Unassembled WGS sequence"/>
</dbReference>
<evidence type="ECO:0000259" key="12">
    <source>
        <dbReference type="Pfam" id="PF07993"/>
    </source>
</evidence>
<keyword evidence="6 10" id="KW-1133">Transmembrane helix</keyword>
<dbReference type="PANTHER" id="PTHR11011:SF118">
    <property type="entry name" value="FATTY ACYL-COA REDUCTASE"/>
    <property type="match status" value="1"/>
</dbReference>
<accession>A0AAV8YTK4</accession>
<dbReference type="GO" id="GO:0080019">
    <property type="term" value="F:alcohol-forming very long-chain fatty acyl-CoA reductase activity"/>
    <property type="evidence" value="ECO:0007669"/>
    <property type="project" value="InterPro"/>
</dbReference>
<evidence type="ECO:0000313" key="14">
    <source>
        <dbReference type="Proteomes" id="UP001162162"/>
    </source>
</evidence>
<evidence type="ECO:0000259" key="11">
    <source>
        <dbReference type="Pfam" id="PF03015"/>
    </source>
</evidence>
<dbReference type="GO" id="GO:0005777">
    <property type="term" value="C:peroxisome"/>
    <property type="evidence" value="ECO:0007669"/>
    <property type="project" value="TreeGrafter"/>
</dbReference>
<gene>
    <name evidence="13" type="ORF">NQ318_005801</name>
</gene>
<name>A0AAV8YTK4_9CUCU</name>
<evidence type="ECO:0000256" key="4">
    <source>
        <dbReference type="ARBA" id="ARBA00022692"/>
    </source>
</evidence>
<keyword evidence="14" id="KW-1185">Reference proteome</keyword>
<evidence type="ECO:0000256" key="7">
    <source>
        <dbReference type="ARBA" id="ARBA00023098"/>
    </source>
</evidence>
<dbReference type="CDD" id="cd09071">
    <property type="entry name" value="FAR_C"/>
    <property type="match status" value="2"/>
</dbReference>
<dbReference type="InterPro" id="IPR036291">
    <property type="entry name" value="NAD(P)-bd_dom_sf"/>
</dbReference>
<feature type="domain" description="Fatty acyl-CoA reductase C-terminal" evidence="11">
    <location>
        <begin position="838"/>
        <end position="930"/>
    </location>
</feature>
<feature type="transmembrane region" description="Helical" evidence="10">
    <location>
        <begin position="958"/>
        <end position="979"/>
    </location>
</feature>
<keyword evidence="4 10" id="KW-0812">Transmembrane</keyword>
<evidence type="ECO:0000256" key="1">
    <source>
        <dbReference type="ARBA" id="ARBA00004141"/>
    </source>
</evidence>
<dbReference type="InterPro" id="IPR033640">
    <property type="entry name" value="FAR_C"/>
</dbReference>
<dbReference type="GO" id="GO:0035336">
    <property type="term" value="P:long-chain fatty-acyl-CoA metabolic process"/>
    <property type="evidence" value="ECO:0007669"/>
    <property type="project" value="TreeGrafter"/>
</dbReference>
<dbReference type="AlphaFoldDB" id="A0AAV8YTK4"/>
<dbReference type="InterPro" id="IPR026055">
    <property type="entry name" value="FAR"/>
</dbReference>
<evidence type="ECO:0000256" key="3">
    <source>
        <dbReference type="ARBA" id="ARBA00022516"/>
    </source>
</evidence>
<evidence type="ECO:0000313" key="13">
    <source>
        <dbReference type="EMBL" id="KAJ8954206.1"/>
    </source>
</evidence>
<dbReference type="Gene3D" id="3.40.50.720">
    <property type="entry name" value="NAD(P)-binding Rossmann-like Domain"/>
    <property type="match status" value="2"/>
</dbReference>
<dbReference type="Pfam" id="PF07993">
    <property type="entry name" value="NAD_binding_4"/>
    <property type="match status" value="2"/>
</dbReference>
<keyword evidence="5 10" id="KW-0521">NADP</keyword>
<comment type="subcellular location">
    <subcellularLocation>
        <location evidence="1">Membrane</location>
        <topology evidence="1">Multi-pass membrane protein</topology>
    </subcellularLocation>
</comment>
<proteinExistence type="inferred from homology"/>
<feature type="domain" description="Thioester reductase (TE)" evidence="12">
    <location>
        <begin position="494"/>
        <end position="764"/>
    </location>
</feature>
<dbReference type="EMBL" id="JAPWTK010000050">
    <property type="protein sequence ID" value="KAJ8954206.1"/>
    <property type="molecule type" value="Genomic_DNA"/>
</dbReference>
<dbReference type="CDD" id="cd05236">
    <property type="entry name" value="FAR-N_SDR_e"/>
    <property type="match status" value="2"/>
</dbReference>
<dbReference type="GO" id="GO:0102965">
    <property type="term" value="F:alcohol-forming long-chain fatty acyl-CoA reductase activity"/>
    <property type="evidence" value="ECO:0007669"/>
    <property type="project" value="UniProtKB-EC"/>
</dbReference>
<organism evidence="13 14">
    <name type="scientific">Aromia moschata</name>
    <dbReference type="NCBI Taxonomy" id="1265417"/>
    <lineage>
        <taxon>Eukaryota</taxon>
        <taxon>Metazoa</taxon>
        <taxon>Ecdysozoa</taxon>
        <taxon>Arthropoda</taxon>
        <taxon>Hexapoda</taxon>
        <taxon>Insecta</taxon>
        <taxon>Pterygota</taxon>
        <taxon>Neoptera</taxon>
        <taxon>Endopterygota</taxon>
        <taxon>Coleoptera</taxon>
        <taxon>Polyphaga</taxon>
        <taxon>Cucujiformia</taxon>
        <taxon>Chrysomeloidea</taxon>
        <taxon>Cerambycidae</taxon>
        <taxon>Cerambycinae</taxon>
        <taxon>Callichromatini</taxon>
        <taxon>Aromia</taxon>
    </lineage>
</organism>
<evidence type="ECO:0000256" key="5">
    <source>
        <dbReference type="ARBA" id="ARBA00022857"/>
    </source>
</evidence>
<keyword evidence="3 10" id="KW-0444">Lipid biosynthesis</keyword>
<comment type="function">
    <text evidence="10">Catalyzes the reduction of fatty acyl-CoA to fatty alcohols.</text>
</comment>
<keyword evidence="7 10" id="KW-0443">Lipid metabolism</keyword>